<dbReference type="GO" id="GO:0006508">
    <property type="term" value="P:proteolysis"/>
    <property type="evidence" value="ECO:0007669"/>
    <property type="project" value="UniProtKB-KW"/>
</dbReference>
<dbReference type="PROSITE" id="PS50600">
    <property type="entry name" value="ULP_PROTEASE"/>
    <property type="match status" value="1"/>
</dbReference>
<dbReference type="GO" id="GO:0005634">
    <property type="term" value="C:nucleus"/>
    <property type="evidence" value="ECO:0000318"/>
    <property type="project" value="GO_Central"/>
</dbReference>
<gene>
    <name evidence="6" type="ORF">HannXRQ_Chr11g0345531</name>
    <name evidence="5" type="ORF">HanXRQr2_Chr11g0508381</name>
</gene>
<proteinExistence type="inferred from homology"/>
<sequence length="759" mass="87601">MTPAVETAIRQTCFDPFLDNRCTICDSLLLYGVAQLQIPTPFPRIGISYKLRGQLFTFTPKQFCLITGLRFGHSSWSPIDHPNSFRNKYFGAGSTVNFGQIMNMFGNISQFNDADRTRICLLMLIGQGFLGWQKTNAVDNMILDLVDNLEEFRQYPWGNYFWESTYSAIYNLCNRKMDEAKGFSLAGFVWPFKMWVLETFPHFKNSREWYQGETIPRFLGWKEGKKFMRSSVDSLLQTAANKREFRPSLVILPTQHELQSAWYLSSSDYLDAERRMYASAMPGENPVERATEIPIQMPTEIPIQMPTGFTGQNQPEMQAAPGVVTQEQLAYVMGALFGPDGTNEGYNPATDRDEIPQQNFVPPPPPNPFRSNYENDPISQFKSVLDERLLENNRRLTNMFMGEFSQSYRCSPKQKTVRTPVTVRTPKEEAHTQSDNAVADSFINYDNAYHVSMSPMVNEDFNEDPEIIKLRRSERLVKPAAAVLSPYVAYKRLKDIKAKRLRNEDRQIEFIKHWYPNCGSKHLSLIVGNSVGPNFWESLLGMDGRGWLSDDHIFGWMIHMYHSRNESDRWSILPPYFQNYFRYTAVDHTCKGYFTGQVDPFPSIHTVDEVYVPLYIEGAHWFLGVFNLLNYTLMIYDSLLNAFEKERTDVVCHINFVLDHWLRIHGYNAHRPLPLTYPFRVIYATDAPQQSGVLGDCGVWVCIFLDRLINKKPLNNDKDTQKTAERMRRQLALLFYDSVLPDTTTGNNLGDDDDPVLEM</sequence>
<dbReference type="AlphaFoldDB" id="A0A251TFM0"/>
<evidence type="ECO:0000256" key="1">
    <source>
        <dbReference type="ARBA" id="ARBA00005234"/>
    </source>
</evidence>
<reference evidence="5 7" key="1">
    <citation type="journal article" date="2017" name="Nature">
        <title>The sunflower genome provides insights into oil metabolism, flowering and Asterid evolution.</title>
        <authorList>
            <person name="Badouin H."/>
            <person name="Gouzy J."/>
            <person name="Grassa C.J."/>
            <person name="Murat F."/>
            <person name="Staton S.E."/>
            <person name="Cottret L."/>
            <person name="Lelandais-Briere C."/>
            <person name="Owens G.L."/>
            <person name="Carrere S."/>
            <person name="Mayjonade B."/>
            <person name="Legrand L."/>
            <person name="Gill N."/>
            <person name="Kane N.C."/>
            <person name="Bowers J.E."/>
            <person name="Hubner S."/>
            <person name="Bellec A."/>
            <person name="Berard A."/>
            <person name="Berges H."/>
            <person name="Blanchet N."/>
            <person name="Boniface M.C."/>
            <person name="Brunel D."/>
            <person name="Catrice O."/>
            <person name="Chaidir N."/>
            <person name="Claudel C."/>
            <person name="Donnadieu C."/>
            <person name="Faraut T."/>
            <person name="Fievet G."/>
            <person name="Helmstetter N."/>
            <person name="King M."/>
            <person name="Knapp S.J."/>
            <person name="Lai Z."/>
            <person name="Le Paslier M.C."/>
            <person name="Lippi Y."/>
            <person name="Lorenzon L."/>
            <person name="Mandel J.R."/>
            <person name="Marage G."/>
            <person name="Marchand G."/>
            <person name="Marquand E."/>
            <person name="Bret-Mestries E."/>
            <person name="Morien E."/>
            <person name="Nambeesan S."/>
            <person name="Nguyen T."/>
            <person name="Pegot-Espagnet P."/>
            <person name="Pouilly N."/>
            <person name="Raftis F."/>
            <person name="Sallet E."/>
            <person name="Schiex T."/>
            <person name="Thomas J."/>
            <person name="Vandecasteele C."/>
            <person name="Vares D."/>
            <person name="Vear F."/>
            <person name="Vautrin S."/>
            <person name="Crespi M."/>
            <person name="Mangin B."/>
            <person name="Burke J.M."/>
            <person name="Salse J."/>
            <person name="Munos S."/>
            <person name="Vincourt P."/>
            <person name="Rieseberg L.H."/>
            <person name="Langlade N.B."/>
        </authorList>
    </citation>
    <scope>NUCLEOTIDE SEQUENCE [LARGE SCALE GENOMIC DNA]</scope>
    <source>
        <strain evidence="7">cv. SF193</strain>
        <tissue evidence="5">Leaves</tissue>
    </source>
</reference>
<dbReference type="Gene3D" id="3.40.395.10">
    <property type="entry name" value="Adenoviral Proteinase, Chain A"/>
    <property type="match status" value="1"/>
</dbReference>
<keyword evidence="2 6" id="KW-0645">Protease</keyword>
<dbReference type="EMBL" id="MNCJ02000326">
    <property type="protein sequence ID" value="KAF5783476.1"/>
    <property type="molecule type" value="Genomic_DNA"/>
</dbReference>
<organism evidence="6 7">
    <name type="scientific">Helianthus annuus</name>
    <name type="common">Common sunflower</name>
    <dbReference type="NCBI Taxonomy" id="4232"/>
    <lineage>
        <taxon>Eukaryota</taxon>
        <taxon>Viridiplantae</taxon>
        <taxon>Streptophyta</taxon>
        <taxon>Embryophyta</taxon>
        <taxon>Tracheophyta</taxon>
        <taxon>Spermatophyta</taxon>
        <taxon>Magnoliopsida</taxon>
        <taxon>eudicotyledons</taxon>
        <taxon>Gunneridae</taxon>
        <taxon>Pentapetalae</taxon>
        <taxon>asterids</taxon>
        <taxon>campanulids</taxon>
        <taxon>Asterales</taxon>
        <taxon>Asteraceae</taxon>
        <taxon>Asteroideae</taxon>
        <taxon>Heliantheae alliance</taxon>
        <taxon>Heliantheae</taxon>
        <taxon>Helianthus</taxon>
    </lineage>
</organism>
<evidence type="ECO:0000259" key="4">
    <source>
        <dbReference type="PROSITE" id="PS50600"/>
    </source>
</evidence>
<dbReference type="GO" id="GO:0016929">
    <property type="term" value="F:deSUMOylase activity"/>
    <property type="evidence" value="ECO:0000318"/>
    <property type="project" value="GO_Central"/>
</dbReference>
<dbReference type="GO" id="GO:0016926">
    <property type="term" value="P:protein desumoylation"/>
    <property type="evidence" value="ECO:0000318"/>
    <property type="project" value="GO_Central"/>
</dbReference>
<dbReference type="Pfam" id="PF02902">
    <property type="entry name" value="Peptidase_C48"/>
    <property type="match status" value="1"/>
</dbReference>
<protein>
    <submittedName>
        <fullName evidence="6">Putative ulp1 protease family, C-terminal catalytic domain-containing protein</fullName>
    </submittedName>
    <submittedName>
        <fullName evidence="5">Ulp1 protease family catalytic domain, papain-like cysteine peptidase superfamily</fullName>
    </submittedName>
</protein>
<reference evidence="5" key="3">
    <citation type="submission" date="2020-06" db="EMBL/GenBank/DDBJ databases">
        <title>Helianthus annuus Genome sequencing and assembly Release 2.</title>
        <authorList>
            <person name="Gouzy J."/>
            <person name="Langlade N."/>
            <person name="Munos S."/>
        </authorList>
    </citation>
    <scope>NUCLEOTIDE SEQUENCE</scope>
    <source>
        <tissue evidence="5">Leaves</tissue>
    </source>
</reference>
<reference evidence="6" key="2">
    <citation type="submission" date="2017-02" db="EMBL/GenBank/DDBJ databases">
        <title>Sunflower complete genome.</title>
        <authorList>
            <person name="Langlade N."/>
            <person name="Munos S."/>
        </authorList>
    </citation>
    <scope>NUCLEOTIDE SEQUENCE [LARGE SCALE GENOMIC DNA]</scope>
    <source>
        <tissue evidence="6">Leaves</tissue>
    </source>
</reference>
<evidence type="ECO:0000313" key="6">
    <source>
        <dbReference type="EMBL" id="OTG08781.1"/>
    </source>
</evidence>
<dbReference type="Pfam" id="PF09331">
    <property type="entry name" value="DUF1985"/>
    <property type="match status" value="1"/>
</dbReference>
<dbReference type="PANTHER" id="PTHR48449">
    <property type="entry name" value="DUF1985 DOMAIN-CONTAINING PROTEIN"/>
    <property type="match status" value="1"/>
</dbReference>
<dbReference type="InterPro" id="IPR015410">
    <property type="entry name" value="DUF1985"/>
</dbReference>
<evidence type="ECO:0000256" key="3">
    <source>
        <dbReference type="ARBA" id="ARBA00022801"/>
    </source>
</evidence>
<dbReference type="EMBL" id="CM007900">
    <property type="protein sequence ID" value="OTG08781.1"/>
    <property type="molecule type" value="Genomic_DNA"/>
</dbReference>
<keyword evidence="3" id="KW-0378">Hydrolase</keyword>
<dbReference type="InterPro" id="IPR038765">
    <property type="entry name" value="Papain-like_cys_pep_sf"/>
</dbReference>
<dbReference type="SUPFAM" id="SSF54001">
    <property type="entry name" value="Cysteine proteinases"/>
    <property type="match status" value="1"/>
</dbReference>
<dbReference type="InterPro" id="IPR003653">
    <property type="entry name" value="Peptidase_C48_C"/>
</dbReference>
<dbReference type="Gramene" id="mRNA:HanXRQr2_Chr11g0508381">
    <property type="protein sequence ID" value="mRNA:HanXRQr2_Chr11g0508381"/>
    <property type="gene ID" value="HanXRQr2_Chr11g0508381"/>
</dbReference>
<name>A0A251TFM0_HELAN</name>
<evidence type="ECO:0000256" key="2">
    <source>
        <dbReference type="ARBA" id="ARBA00022670"/>
    </source>
</evidence>
<evidence type="ECO:0000313" key="7">
    <source>
        <dbReference type="Proteomes" id="UP000215914"/>
    </source>
</evidence>
<dbReference type="PANTHER" id="PTHR48449:SF1">
    <property type="entry name" value="DUF1985 DOMAIN-CONTAINING PROTEIN"/>
    <property type="match status" value="1"/>
</dbReference>
<evidence type="ECO:0000313" key="5">
    <source>
        <dbReference type="EMBL" id="KAF5783476.1"/>
    </source>
</evidence>
<dbReference type="InParanoid" id="A0A251TFM0"/>
<comment type="similarity">
    <text evidence="1">Belongs to the peptidase C48 family.</text>
</comment>
<dbReference type="OMA" id="ERRMYAS"/>
<feature type="domain" description="Ubiquitin-like protease family profile" evidence="4">
    <location>
        <begin position="529"/>
        <end position="708"/>
    </location>
</feature>
<keyword evidence="7" id="KW-1185">Reference proteome</keyword>
<dbReference type="Proteomes" id="UP000215914">
    <property type="component" value="Chromosome 11"/>
</dbReference>
<accession>A0A251TFM0</accession>